<comment type="caution">
    <text evidence="2">The sequence shown here is derived from an EMBL/GenBank/DDBJ whole genome shotgun (WGS) entry which is preliminary data.</text>
</comment>
<name>A0A835T216_9CHLO</name>
<dbReference type="PRINTS" id="PR00081">
    <property type="entry name" value="GDHRDH"/>
</dbReference>
<keyword evidence="3" id="KW-1185">Reference proteome</keyword>
<evidence type="ECO:0000313" key="2">
    <source>
        <dbReference type="EMBL" id="KAG2434448.1"/>
    </source>
</evidence>
<keyword evidence="1" id="KW-0560">Oxidoreductase</keyword>
<organism evidence="2 3">
    <name type="scientific">Chlamydomonas schloesseri</name>
    <dbReference type="NCBI Taxonomy" id="2026947"/>
    <lineage>
        <taxon>Eukaryota</taxon>
        <taxon>Viridiplantae</taxon>
        <taxon>Chlorophyta</taxon>
        <taxon>core chlorophytes</taxon>
        <taxon>Chlorophyceae</taxon>
        <taxon>CS clade</taxon>
        <taxon>Chlamydomonadales</taxon>
        <taxon>Chlamydomonadaceae</taxon>
        <taxon>Chlamydomonas</taxon>
    </lineage>
</organism>
<dbReference type="InterPro" id="IPR036291">
    <property type="entry name" value="NAD(P)-bd_dom_sf"/>
</dbReference>
<dbReference type="GO" id="GO:0016491">
    <property type="term" value="F:oxidoreductase activity"/>
    <property type="evidence" value="ECO:0007669"/>
    <property type="project" value="UniProtKB-KW"/>
</dbReference>
<dbReference type="PANTHER" id="PTHR43157">
    <property type="entry name" value="PHOSPHATIDYLINOSITOL-GLYCAN BIOSYNTHESIS CLASS F PROTEIN-RELATED"/>
    <property type="match status" value="1"/>
</dbReference>
<evidence type="ECO:0000313" key="3">
    <source>
        <dbReference type="Proteomes" id="UP000613740"/>
    </source>
</evidence>
<proteinExistence type="predicted"/>
<dbReference type="Gene3D" id="3.40.50.720">
    <property type="entry name" value="NAD(P)-binding Rossmann-like Domain"/>
    <property type="match status" value="1"/>
</dbReference>
<protein>
    <submittedName>
        <fullName evidence="2">Uncharacterized protein</fullName>
    </submittedName>
</protein>
<dbReference type="OrthoDB" id="191139at2759"/>
<dbReference type="AlphaFoldDB" id="A0A835T216"/>
<dbReference type="Proteomes" id="UP000613740">
    <property type="component" value="Unassembled WGS sequence"/>
</dbReference>
<dbReference type="Pfam" id="PF00106">
    <property type="entry name" value="adh_short"/>
    <property type="match status" value="1"/>
</dbReference>
<sequence>MQLSKQALAARPGRRALSVRASAVQGKNVFITGGNTGIGYETALTLAREGAKVTIAARDSNKAAKALAQIRAAVPSAQVESLPLDLADLTSVSDCAKRVADSGVAYDVWINNAGVMATPKMSTAQGFEFQLGVNHLGHFALTTAVLPALQAANKPVRVINVASAAHLFGKIDFDDLMRDRSYDSWEAYGQSKLANIMFTYEMARRLGPASPITVNALHPGVVKTELGRYMIEDDKNKSNPIFPIAMEIMRFFMLEPVEGAATSLYLATSPEAEGVTGKYWIKSKRAVSSNDSYNREVQERLWEVSQELTASALSKARAAAAPAAAPAAASTAVSA</sequence>
<dbReference type="CDD" id="cd05327">
    <property type="entry name" value="retinol-DH_like_SDR_c_like"/>
    <property type="match status" value="1"/>
</dbReference>
<evidence type="ECO:0000256" key="1">
    <source>
        <dbReference type="ARBA" id="ARBA00023002"/>
    </source>
</evidence>
<dbReference type="PANTHER" id="PTHR43157:SF31">
    <property type="entry name" value="PHOSPHATIDYLINOSITOL-GLYCAN BIOSYNTHESIS CLASS F PROTEIN"/>
    <property type="match status" value="1"/>
</dbReference>
<gene>
    <name evidence="2" type="ORF">HYH02_012278</name>
</gene>
<dbReference type="EMBL" id="JAEHOD010000057">
    <property type="protein sequence ID" value="KAG2434448.1"/>
    <property type="molecule type" value="Genomic_DNA"/>
</dbReference>
<reference evidence="2" key="1">
    <citation type="journal article" date="2020" name="bioRxiv">
        <title>Comparative genomics of Chlamydomonas.</title>
        <authorList>
            <person name="Craig R.J."/>
            <person name="Hasan A.R."/>
            <person name="Ness R.W."/>
            <person name="Keightley P.D."/>
        </authorList>
    </citation>
    <scope>NUCLEOTIDE SEQUENCE</scope>
    <source>
        <strain evidence="2">CCAP 11/173</strain>
    </source>
</reference>
<accession>A0A835T216</accession>
<dbReference type="SUPFAM" id="SSF51735">
    <property type="entry name" value="NAD(P)-binding Rossmann-fold domains"/>
    <property type="match status" value="1"/>
</dbReference>
<dbReference type="InterPro" id="IPR002347">
    <property type="entry name" value="SDR_fam"/>
</dbReference>